<dbReference type="PRINTS" id="PR00081">
    <property type="entry name" value="GDHRDH"/>
</dbReference>
<reference evidence="3" key="2">
    <citation type="submission" date="2023-01" db="EMBL/GenBank/DDBJ databases">
        <authorList>
            <person name="Petersen C."/>
        </authorList>
    </citation>
    <scope>NUCLEOTIDE SEQUENCE</scope>
    <source>
        <strain evidence="3">IBT 17514</strain>
    </source>
</reference>
<comment type="similarity">
    <text evidence="2">Belongs to the short-chain dehydrogenases/reductases (SDR) family.</text>
</comment>
<dbReference type="Pfam" id="PF00106">
    <property type="entry name" value="adh_short"/>
    <property type="match status" value="1"/>
</dbReference>
<protein>
    <submittedName>
        <fullName evidence="3">Uncharacterized protein</fullName>
    </submittedName>
</protein>
<dbReference type="InterPro" id="IPR036291">
    <property type="entry name" value="NAD(P)-bd_dom_sf"/>
</dbReference>
<dbReference type="InterPro" id="IPR002347">
    <property type="entry name" value="SDR_fam"/>
</dbReference>
<evidence type="ECO:0000256" key="1">
    <source>
        <dbReference type="ARBA" id="ARBA00023002"/>
    </source>
</evidence>
<organism evidence="3 4">
    <name type="scientific">Penicillium malachiteum</name>
    <dbReference type="NCBI Taxonomy" id="1324776"/>
    <lineage>
        <taxon>Eukaryota</taxon>
        <taxon>Fungi</taxon>
        <taxon>Dikarya</taxon>
        <taxon>Ascomycota</taxon>
        <taxon>Pezizomycotina</taxon>
        <taxon>Eurotiomycetes</taxon>
        <taxon>Eurotiomycetidae</taxon>
        <taxon>Eurotiales</taxon>
        <taxon>Aspergillaceae</taxon>
        <taxon>Penicillium</taxon>
    </lineage>
</organism>
<evidence type="ECO:0000313" key="3">
    <source>
        <dbReference type="EMBL" id="KAJ5733819.1"/>
    </source>
</evidence>
<dbReference type="Gene3D" id="3.40.50.720">
    <property type="entry name" value="NAD(P)-binding Rossmann-like Domain"/>
    <property type="match status" value="1"/>
</dbReference>
<keyword evidence="4" id="KW-1185">Reference proteome</keyword>
<dbReference type="SUPFAM" id="SSF51735">
    <property type="entry name" value="NAD(P)-binding Rossmann-fold domains"/>
    <property type="match status" value="1"/>
</dbReference>
<reference evidence="3" key="1">
    <citation type="journal article" date="2023" name="IMA Fungus">
        <title>Comparative genomic study of the Penicillium genus elucidates a diverse pangenome and 15 lateral gene transfer events.</title>
        <authorList>
            <person name="Petersen C."/>
            <person name="Sorensen T."/>
            <person name="Nielsen M.R."/>
            <person name="Sondergaard T.E."/>
            <person name="Sorensen J.L."/>
            <person name="Fitzpatrick D.A."/>
            <person name="Frisvad J.C."/>
            <person name="Nielsen K.L."/>
        </authorList>
    </citation>
    <scope>NUCLEOTIDE SEQUENCE</scope>
    <source>
        <strain evidence="3">IBT 17514</strain>
    </source>
</reference>
<dbReference type="GO" id="GO:0016491">
    <property type="term" value="F:oxidoreductase activity"/>
    <property type="evidence" value="ECO:0007669"/>
    <property type="project" value="UniProtKB-KW"/>
</dbReference>
<name>A0AAD6HSA7_9EURO</name>
<gene>
    <name evidence="3" type="ORF">N7493_002605</name>
</gene>
<evidence type="ECO:0000313" key="4">
    <source>
        <dbReference type="Proteomes" id="UP001215712"/>
    </source>
</evidence>
<evidence type="ECO:0000256" key="2">
    <source>
        <dbReference type="RuleBase" id="RU000363"/>
    </source>
</evidence>
<dbReference type="EMBL" id="JAQJAN010000003">
    <property type="protein sequence ID" value="KAJ5733819.1"/>
    <property type="molecule type" value="Genomic_DNA"/>
</dbReference>
<dbReference type="AlphaFoldDB" id="A0AAD6HSA7"/>
<dbReference type="PANTHER" id="PTHR43639:SF5">
    <property type="entry name" value="OXIDOREDUCTASE, SHORT-CHAIN DEHYDROGENASE_REDUCTASE FAMILY (AFU_ORTHOLOGUE AFUA_6G09140)"/>
    <property type="match status" value="1"/>
</dbReference>
<comment type="caution">
    <text evidence="3">The sequence shown here is derived from an EMBL/GenBank/DDBJ whole genome shotgun (WGS) entry which is preliminary data.</text>
</comment>
<sequence length="262" mass="27616">MASRLQGKIAIVTGAGSGYGLGIATKLISEGANVVIADISETNGMAAADKLGATYVKTDVTDKAQWQNLLEMTLSTYNALHIVVNNAGSCYEKQPSETLSDHEFDLTMNVNVRSIFNSVAVIVPHFLQQGDGVFVNIASTSAIRPRPGAPYLLCYSSVFSLTRIKGLAWYAASKAAVNVASNGMAIEYGSRGIRFNTVCPVVGLTSMTNTMQQSDLDAFASTIPLGRMCTPDDVAGAVAYLVSPDAKFITGVNLQVDGGRCA</sequence>
<accession>A0AAD6HSA7</accession>
<dbReference type="Proteomes" id="UP001215712">
    <property type="component" value="Unassembled WGS sequence"/>
</dbReference>
<keyword evidence="1" id="KW-0560">Oxidoreductase</keyword>
<dbReference type="PRINTS" id="PR00080">
    <property type="entry name" value="SDRFAMILY"/>
</dbReference>
<dbReference type="Pfam" id="PF13561">
    <property type="entry name" value="adh_short_C2"/>
    <property type="match status" value="1"/>
</dbReference>
<proteinExistence type="inferred from homology"/>
<dbReference type="PANTHER" id="PTHR43639">
    <property type="entry name" value="OXIDOREDUCTASE, SHORT-CHAIN DEHYDROGENASE/REDUCTASE FAMILY (AFU_ORTHOLOGUE AFUA_5G02870)"/>
    <property type="match status" value="1"/>
</dbReference>